<dbReference type="InterPro" id="IPR013486">
    <property type="entry name" value="SpoIID/LytB"/>
</dbReference>
<dbReference type="InterPro" id="IPR051922">
    <property type="entry name" value="Bact_Sporulation_Assoc"/>
</dbReference>
<evidence type="ECO:0000313" key="2">
    <source>
        <dbReference type="EMBL" id="HIX44877.1"/>
    </source>
</evidence>
<dbReference type="PANTHER" id="PTHR30032">
    <property type="entry name" value="N-ACETYLMURAMOYL-L-ALANINE AMIDASE-RELATED"/>
    <property type="match status" value="1"/>
</dbReference>
<feature type="domain" description="Sporulation stage II protein D amidase enhancer LytB N-terminal" evidence="1">
    <location>
        <begin position="98"/>
        <end position="215"/>
    </location>
</feature>
<name>A0A9D1VQR5_9BACT</name>
<dbReference type="NCBIfam" id="TIGR02669">
    <property type="entry name" value="SpoIID_LytB"/>
    <property type="match status" value="1"/>
</dbReference>
<gene>
    <name evidence="2" type="ORF">H9982_01515</name>
</gene>
<evidence type="ECO:0000259" key="1">
    <source>
        <dbReference type="Pfam" id="PF08486"/>
    </source>
</evidence>
<dbReference type="AlphaFoldDB" id="A0A9D1VQR5"/>
<evidence type="ECO:0000313" key="3">
    <source>
        <dbReference type="Proteomes" id="UP000824246"/>
    </source>
</evidence>
<dbReference type="PANTHER" id="PTHR30032:SF4">
    <property type="entry name" value="AMIDASE ENHANCER"/>
    <property type="match status" value="1"/>
</dbReference>
<sequence>MQEPDIHVGIMADTVIAVTFNGDYLCNGDTCTGAQRFFLTDESITWNGNHYGTLLFTPRDERNNSFTLHDVTIGIGFHWQQREPQQFRGTLQLIIEGSRIRVINHVKAEEYLRSVISSEMRATSSAALLKAHAIISRSWLLAQIAKRAALEADTTPYRSLHETSGEIIRWYDREEHDRYDVCADDHCQRYQGITRATTAAVDAAIDETYGTVLYYNNKIADARFSKCCGGVTELFENCWEDVPHPYLAAVGDNPEGSITDLRNEEAATRHILSQPDAFCNTHDRAVLSQVLNDYDLSTTHFYRWKVSYRQEELTELVGRRSGIDFGTILDLQPIERGPSGRIVRLRIVGSRRSVVVGKELEIRRWLSESHLYSSAFVVEKCESDNGILFTLHGAGWGHGVGLCQIGAAVMSEQGYRHDEILAHYYPGTILTQLYTPRK</sequence>
<dbReference type="GO" id="GO:0030435">
    <property type="term" value="P:sporulation resulting in formation of a cellular spore"/>
    <property type="evidence" value="ECO:0007669"/>
    <property type="project" value="InterPro"/>
</dbReference>
<organism evidence="2 3">
    <name type="scientific">Candidatus Barnesiella excrementipullorum</name>
    <dbReference type="NCBI Taxonomy" id="2838479"/>
    <lineage>
        <taxon>Bacteria</taxon>
        <taxon>Pseudomonadati</taxon>
        <taxon>Bacteroidota</taxon>
        <taxon>Bacteroidia</taxon>
        <taxon>Bacteroidales</taxon>
        <taxon>Barnesiellaceae</taxon>
        <taxon>Barnesiella</taxon>
    </lineage>
</organism>
<dbReference type="Pfam" id="PF08486">
    <property type="entry name" value="SpoIID"/>
    <property type="match status" value="1"/>
</dbReference>
<reference evidence="2" key="1">
    <citation type="journal article" date="2021" name="PeerJ">
        <title>Extensive microbial diversity within the chicken gut microbiome revealed by metagenomics and culture.</title>
        <authorList>
            <person name="Gilroy R."/>
            <person name="Ravi A."/>
            <person name="Getino M."/>
            <person name="Pursley I."/>
            <person name="Horton D.L."/>
            <person name="Alikhan N.F."/>
            <person name="Baker D."/>
            <person name="Gharbi K."/>
            <person name="Hall N."/>
            <person name="Watson M."/>
            <person name="Adriaenssens E.M."/>
            <person name="Foster-Nyarko E."/>
            <person name="Jarju S."/>
            <person name="Secka A."/>
            <person name="Antonio M."/>
            <person name="Oren A."/>
            <person name="Chaudhuri R.R."/>
            <person name="La Ragione R."/>
            <person name="Hildebrand F."/>
            <person name="Pallen M.J."/>
        </authorList>
    </citation>
    <scope>NUCLEOTIDE SEQUENCE</scope>
    <source>
        <strain evidence="2">ChiHjej12B11-16260</strain>
    </source>
</reference>
<comment type="caution">
    <text evidence="2">The sequence shown here is derived from an EMBL/GenBank/DDBJ whole genome shotgun (WGS) entry which is preliminary data.</text>
</comment>
<accession>A0A9D1VQR5</accession>
<dbReference type="GO" id="GO:0030288">
    <property type="term" value="C:outer membrane-bounded periplasmic space"/>
    <property type="evidence" value="ECO:0007669"/>
    <property type="project" value="TreeGrafter"/>
</dbReference>
<protein>
    <submittedName>
        <fullName evidence="2">SpoIID/LytB domain-containing protein</fullName>
    </submittedName>
</protein>
<proteinExistence type="predicted"/>
<reference evidence="2" key="2">
    <citation type="submission" date="2021-04" db="EMBL/GenBank/DDBJ databases">
        <authorList>
            <person name="Gilroy R."/>
        </authorList>
    </citation>
    <scope>NUCLEOTIDE SEQUENCE</scope>
    <source>
        <strain evidence="2">ChiHjej12B11-16260</strain>
    </source>
</reference>
<dbReference type="Proteomes" id="UP000824246">
    <property type="component" value="Unassembled WGS sequence"/>
</dbReference>
<dbReference type="InterPro" id="IPR013693">
    <property type="entry name" value="SpoIID/LytB_N"/>
</dbReference>
<dbReference type="EMBL" id="DXFB01000036">
    <property type="protein sequence ID" value="HIX44877.1"/>
    <property type="molecule type" value="Genomic_DNA"/>
</dbReference>